<organism evidence="11 12">
    <name type="scientific">Brevundimonas kwangchunensis</name>
    <dbReference type="NCBI Taxonomy" id="322163"/>
    <lineage>
        <taxon>Bacteria</taxon>
        <taxon>Pseudomonadati</taxon>
        <taxon>Pseudomonadota</taxon>
        <taxon>Alphaproteobacteria</taxon>
        <taxon>Caulobacterales</taxon>
        <taxon>Caulobacteraceae</taxon>
        <taxon>Brevundimonas</taxon>
    </lineage>
</organism>
<dbReference type="Gene3D" id="3.30.70.1070">
    <property type="entry name" value="Sporulation related repeat"/>
    <property type="match status" value="1"/>
</dbReference>
<proteinExistence type="inferred from homology"/>
<evidence type="ECO:0000256" key="4">
    <source>
        <dbReference type="ARBA" id="ARBA00022960"/>
    </source>
</evidence>
<dbReference type="GO" id="GO:0004180">
    <property type="term" value="F:carboxypeptidase activity"/>
    <property type="evidence" value="ECO:0007669"/>
    <property type="project" value="UniProtKB-KW"/>
</dbReference>
<feature type="domain" description="SPOR" evidence="10">
    <location>
        <begin position="387"/>
        <end position="466"/>
    </location>
</feature>
<keyword evidence="4" id="KW-0133">Cell shape</keyword>
<keyword evidence="6" id="KW-0961">Cell wall biogenesis/degradation</keyword>
<keyword evidence="11" id="KW-0121">Carboxypeptidase</keyword>
<evidence type="ECO:0000313" key="11">
    <source>
        <dbReference type="EMBL" id="GAA0621634.1"/>
    </source>
</evidence>
<dbReference type="Pfam" id="PF05036">
    <property type="entry name" value="SPOR"/>
    <property type="match status" value="1"/>
</dbReference>
<evidence type="ECO:0000256" key="8">
    <source>
        <dbReference type="SAM" id="MobiDB-lite"/>
    </source>
</evidence>
<evidence type="ECO:0000256" key="9">
    <source>
        <dbReference type="SAM" id="SignalP"/>
    </source>
</evidence>
<evidence type="ECO:0000256" key="6">
    <source>
        <dbReference type="ARBA" id="ARBA00023316"/>
    </source>
</evidence>
<accession>A0ABN1GWB6</accession>
<dbReference type="Proteomes" id="UP001501352">
    <property type="component" value="Unassembled WGS sequence"/>
</dbReference>
<reference evidence="11 12" key="1">
    <citation type="journal article" date="2019" name="Int. J. Syst. Evol. Microbiol.">
        <title>The Global Catalogue of Microorganisms (GCM) 10K type strain sequencing project: providing services to taxonomists for standard genome sequencing and annotation.</title>
        <authorList>
            <consortium name="The Broad Institute Genomics Platform"/>
            <consortium name="The Broad Institute Genome Sequencing Center for Infectious Disease"/>
            <person name="Wu L."/>
            <person name="Ma J."/>
        </authorList>
    </citation>
    <scope>NUCLEOTIDE SEQUENCE [LARGE SCALE GENOMIC DNA]</scope>
    <source>
        <strain evidence="11 12">JCM 12928</strain>
    </source>
</reference>
<feature type="compositionally biased region" description="Basic and acidic residues" evidence="8">
    <location>
        <begin position="377"/>
        <end position="386"/>
    </location>
</feature>
<feature type="signal peptide" evidence="9">
    <location>
        <begin position="1"/>
        <end position="33"/>
    </location>
</feature>
<dbReference type="PANTHER" id="PTHR21581">
    <property type="entry name" value="D-ALANYL-D-ALANINE CARBOXYPEPTIDASE"/>
    <property type="match status" value="1"/>
</dbReference>
<protein>
    <submittedName>
        <fullName evidence="11">D-alanyl-D-alanine carboxypeptidase</fullName>
    </submittedName>
</protein>
<dbReference type="SUPFAM" id="SSF56601">
    <property type="entry name" value="beta-lactamase/transpeptidase-like"/>
    <property type="match status" value="1"/>
</dbReference>
<dbReference type="InterPro" id="IPR018044">
    <property type="entry name" value="Peptidase_S11"/>
</dbReference>
<keyword evidence="5" id="KW-0573">Peptidoglycan synthesis</keyword>
<dbReference type="PANTHER" id="PTHR21581:SF6">
    <property type="entry name" value="TRAFFICKING PROTEIN PARTICLE COMPLEX SUBUNIT 12"/>
    <property type="match status" value="1"/>
</dbReference>
<dbReference type="InterPro" id="IPR012338">
    <property type="entry name" value="Beta-lactam/transpept-like"/>
</dbReference>
<dbReference type="Gene3D" id="3.40.710.10">
    <property type="entry name" value="DD-peptidase/beta-lactamase superfamily"/>
    <property type="match status" value="1"/>
</dbReference>
<dbReference type="EMBL" id="BAAAGA010000004">
    <property type="protein sequence ID" value="GAA0621634.1"/>
    <property type="molecule type" value="Genomic_DNA"/>
</dbReference>
<evidence type="ECO:0000256" key="1">
    <source>
        <dbReference type="ARBA" id="ARBA00007164"/>
    </source>
</evidence>
<gene>
    <name evidence="11" type="ORF">GCM10009422_16760</name>
</gene>
<comment type="similarity">
    <text evidence="1 7">Belongs to the peptidase S11 family.</text>
</comment>
<sequence>MPLTALIRRGWLSLMLVVALVATPNLTPPVAQSSDNARYAAIVVDAESGEVLFARHADSRRYPASITKVMTLYLAFEALSEGRVKPTDVLTISPHAASQPPSKLGLAAGQTITLDDAMKATSVRSANDMAVAIAEHIGGSEARFTAQMTLKARELGMTQTRYVNANGLPDARQLTSARDLAILARAIMRDYPQYYRYFGLHDWAYNGRDYRNTNGLLHGGNGYDGMKTGYTNASGYNLAASAVRGNKRIITIVLGGRSTASRNQHVAALMDTGFEVERARANGQMIQVAQTYFEQRGFGIGPDNSPTLTYASANTEDDEDNTAVAYTALPAAPPAPTRVTPAPSERPATIQRADLPADVTAILNGGTAPSRTTARPPARETAREPARSATGRWAVQVGAFRDENVARDWLTEVNRRFRSQFTSAERTVQNASGWYRSRFTGMTEAGAQAACEALAERRVTCMVVRPE</sequence>
<evidence type="ECO:0000256" key="5">
    <source>
        <dbReference type="ARBA" id="ARBA00022984"/>
    </source>
</evidence>
<dbReference type="PRINTS" id="PR00725">
    <property type="entry name" value="DADACBPTASE1"/>
</dbReference>
<keyword evidence="12" id="KW-1185">Reference proteome</keyword>
<dbReference type="InterPro" id="IPR007730">
    <property type="entry name" value="SPOR-like_dom"/>
</dbReference>
<evidence type="ECO:0000256" key="7">
    <source>
        <dbReference type="RuleBase" id="RU004016"/>
    </source>
</evidence>
<dbReference type="InterPro" id="IPR036680">
    <property type="entry name" value="SPOR-like_sf"/>
</dbReference>
<name>A0ABN1GWB6_9CAUL</name>
<feature type="chain" id="PRO_5046963949" evidence="9">
    <location>
        <begin position="34"/>
        <end position="467"/>
    </location>
</feature>
<evidence type="ECO:0000313" key="12">
    <source>
        <dbReference type="Proteomes" id="UP001501352"/>
    </source>
</evidence>
<evidence type="ECO:0000256" key="3">
    <source>
        <dbReference type="ARBA" id="ARBA00022801"/>
    </source>
</evidence>
<keyword evidence="3" id="KW-0378">Hydrolase</keyword>
<dbReference type="PROSITE" id="PS51724">
    <property type="entry name" value="SPOR"/>
    <property type="match status" value="1"/>
</dbReference>
<dbReference type="InterPro" id="IPR001967">
    <property type="entry name" value="Peptidase_S11_N"/>
</dbReference>
<comment type="caution">
    <text evidence="11">The sequence shown here is derived from an EMBL/GenBank/DDBJ whole genome shotgun (WGS) entry which is preliminary data.</text>
</comment>
<keyword evidence="2 9" id="KW-0732">Signal</keyword>
<feature type="region of interest" description="Disordered" evidence="8">
    <location>
        <begin position="364"/>
        <end position="390"/>
    </location>
</feature>
<dbReference type="Pfam" id="PF00768">
    <property type="entry name" value="Peptidase_S11"/>
    <property type="match status" value="1"/>
</dbReference>
<evidence type="ECO:0000259" key="10">
    <source>
        <dbReference type="PROSITE" id="PS51724"/>
    </source>
</evidence>
<evidence type="ECO:0000256" key="2">
    <source>
        <dbReference type="ARBA" id="ARBA00022729"/>
    </source>
</evidence>
<keyword evidence="11" id="KW-0645">Protease</keyword>